<evidence type="ECO:0000256" key="5">
    <source>
        <dbReference type="ARBA" id="ARBA00022692"/>
    </source>
</evidence>
<dbReference type="RefSeq" id="WP_106336741.1">
    <property type="nucleotide sequence ID" value="NZ_PVZS01000009.1"/>
</dbReference>
<evidence type="ECO:0000313" key="10">
    <source>
        <dbReference type="Proteomes" id="UP000239772"/>
    </source>
</evidence>
<keyword evidence="4" id="KW-0997">Cell inner membrane</keyword>
<feature type="transmembrane region" description="Helical" evidence="8">
    <location>
        <begin position="64"/>
        <end position="87"/>
    </location>
</feature>
<evidence type="ECO:0000256" key="3">
    <source>
        <dbReference type="ARBA" id="ARBA00022475"/>
    </source>
</evidence>
<gene>
    <name evidence="9" type="ORF">SLNSH_10385</name>
</gene>
<dbReference type="Pfam" id="PF05128">
    <property type="entry name" value="DUF697"/>
    <property type="match status" value="1"/>
</dbReference>
<dbReference type="Proteomes" id="UP000239772">
    <property type="component" value="Unassembled WGS sequence"/>
</dbReference>
<dbReference type="EMBL" id="PVZS01000009">
    <property type="protein sequence ID" value="PSC05209.1"/>
    <property type="molecule type" value="Genomic_DNA"/>
</dbReference>
<evidence type="ECO:0000256" key="4">
    <source>
        <dbReference type="ARBA" id="ARBA00022519"/>
    </source>
</evidence>
<dbReference type="InterPro" id="IPR021147">
    <property type="entry name" value="DUF697"/>
</dbReference>
<feature type="transmembrane region" description="Helical" evidence="8">
    <location>
        <begin position="99"/>
        <end position="121"/>
    </location>
</feature>
<keyword evidence="5 8" id="KW-0812">Transmembrane</keyword>
<comment type="similarity">
    <text evidence="2">Belongs to the UPF0283 family.</text>
</comment>
<name>A0A2T1HUK8_9HYPH</name>
<evidence type="ECO:0000256" key="8">
    <source>
        <dbReference type="SAM" id="Phobius"/>
    </source>
</evidence>
<dbReference type="PANTHER" id="PTHR39342:SF1">
    <property type="entry name" value="UPF0283 MEMBRANE PROTEIN YCJF"/>
    <property type="match status" value="1"/>
</dbReference>
<sequence length="348" mass="36255">MTKTPRAFRLDDPNVRLGPAPAGEEPPPTAVAIRDTDDEAVFEEAVVEEAIEEHEAELGLGRRVFGWGGLFASAAGGLLTLWIGVAVERFVAGLLADNPTLGALALGLAVLAGVALLALVLREVRSIWRGRSIGKLKMRAEAALASDDAREGRAVIAALKALYAARPETARGRARIEETATDIIDGADLIRVAERELLGALDTEARAAVAAAARRVSIVTAVSPKALVDVLFVAAQALRLVRRVSEIYGGRPGFLGSIRLVRAVAGHLAVTGGIAMGDSLVQQVLGHGIAARLSAKLGEGVLNGLLTARVGLSAIAVCRPLPFADRPAPTIRDVAGFLLERAPAKAAD</sequence>
<evidence type="ECO:0000256" key="6">
    <source>
        <dbReference type="ARBA" id="ARBA00022989"/>
    </source>
</evidence>
<proteinExistence type="inferred from homology"/>
<keyword evidence="10" id="KW-1185">Reference proteome</keyword>
<dbReference type="PANTHER" id="PTHR39342">
    <property type="entry name" value="UPF0283 MEMBRANE PROTEIN YCJF"/>
    <property type="match status" value="1"/>
</dbReference>
<dbReference type="AlphaFoldDB" id="A0A2T1HUK8"/>
<dbReference type="InterPro" id="IPR006507">
    <property type="entry name" value="UPF0283"/>
</dbReference>
<protein>
    <submittedName>
        <fullName evidence="9">TIGR01620 family protein</fullName>
    </submittedName>
</protein>
<dbReference type="GO" id="GO:0005886">
    <property type="term" value="C:plasma membrane"/>
    <property type="evidence" value="ECO:0007669"/>
    <property type="project" value="UniProtKB-SubCell"/>
</dbReference>
<dbReference type="NCBIfam" id="TIGR01620">
    <property type="entry name" value="hyp_HI0043"/>
    <property type="match status" value="1"/>
</dbReference>
<organism evidence="9 10">
    <name type="scientific">Alsobacter soli</name>
    <dbReference type="NCBI Taxonomy" id="2109933"/>
    <lineage>
        <taxon>Bacteria</taxon>
        <taxon>Pseudomonadati</taxon>
        <taxon>Pseudomonadota</taxon>
        <taxon>Alphaproteobacteria</taxon>
        <taxon>Hyphomicrobiales</taxon>
        <taxon>Alsobacteraceae</taxon>
        <taxon>Alsobacter</taxon>
    </lineage>
</organism>
<evidence type="ECO:0000313" key="9">
    <source>
        <dbReference type="EMBL" id="PSC05209.1"/>
    </source>
</evidence>
<comment type="subcellular location">
    <subcellularLocation>
        <location evidence="1">Cell inner membrane</location>
        <topology evidence="1">Multi-pass membrane protein</topology>
    </subcellularLocation>
</comment>
<keyword evidence="3" id="KW-1003">Cell membrane</keyword>
<evidence type="ECO:0000256" key="1">
    <source>
        <dbReference type="ARBA" id="ARBA00004429"/>
    </source>
</evidence>
<keyword evidence="6 8" id="KW-1133">Transmembrane helix</keyword>
<accession>A0A2T1HUK8</accession>
<comment type="caution">
    <text evidence="9">The sequence shown here is derived from an EMBL/GenBank/DDBJ whole genome shotgun (WGS) entry which is preliminary data.</text>
</comment>
<evidence type="ECO:0000256" key="2">
    <source>
        <dbReference type="ARBA" id="ARBA00008255"/>
    </source>
</evidence>
<keyword evidence="7 8" id="KW-0472">Membrane</keyword>
<evidence type="ECO:0000256" key="7">
    <source>
        <dbReference type="ARBA" id="ARBA00023136"/>
    </source>
</evidence>
<reference evidence="10" key="1">
    <citation type="submission" date="2018-03" db="EMBL/GenBank/DDBJ databases">
        <authorList>
            <person name="Sun L."/>
            <person name="Liu H."/>
            <person name="Chen W."/>
            <person name="Huang K."/>
            <person name="Liu W."/>
            <person name="Gao X."/>
        </authorList>
    </citation>
    <scope>NUCLEOTIDE SEQUENCE [LARGE SCALE GENOMIC DNA]</scope>
    <source>
        <strain evidence="10">SH9</strain>
    </source>
</reference>
<dbReference type="OrthoDB" id="9816060at2"/>